<dbReference type="Pfam" id="PF05231">
    <property type="entry name" value="MASE1"/>
    <property type="match status" value="1"/>
</dbReference>
<dbReference type="NCBIfam" id="TIGR00229">
    <property type="entry name" value="sensory_box"/>
    <property type="match status" value="1"/>
</dbReference>
<dbReference type="PANTHER" id="PTHR45339:SF1">
    <property type="entry name" value="HYBRID SIGNAL TRANSDUCTION HISTIDINE KINASE J"/>
    <property type="match status" value="1"/>
</dbReference>
<evidence type="ECO:0000256" key="6">
    <source>
        <dbReference type="ARBA" id="ARBA00022679"/>
    </source>
</evidence>
<feature type="transmembrane region" description="Helical" evidence="18">
    <location>
        <begin position="69"/>
        <end position="87"/>
    </location>
</feature>
<dbReference type="InterPro" id="IPR003594">
    <property type="entry name" value="HATPase_dom"/>
</dbReference>
<evidence type="ECO:0000256" key="15">
    <source>
        <dbReference type="ARBA" id="ARBA00068150"/>
    </source>
</evidence>
<dbReference type="CDD" id="cd00082">
    <property type="entry name" value="HisKA"/>
    <property type="match status" value="1"/>
</dbReference>
<keyword evidence="5 17" id="KW-0597">Phosphoprotein</keyword>
<evidence type="ECO:0000256" key="9">
    <source>
        <dbReference type="ARBA" id="ARBA00022777"/>
    </source>
</evidence>
<dbReference type="Pfam" id="PF02518">
    <property type="entry name" value="HATPase_c"/>
    <property type="match status" value="1"/>
</dbReference>
<dbReference type="InterPro" id="IPR036641">
    <property type="entry name" value="HPT_dom_sf"/>
</dbReference>
<dbReference type="GO" id="GO:0005524">
    <property type="term" value="F:ATP binding"/>
    <property type="evidence" value="ECO:0007669"/>
    <property type="project" value="UniProtKB-KW"/>
</dbReference>
<organism evidence="23 24">
    <name type="scientific">Allopontixanthobacter confluentis</name>
    <dbReference type="NCBI Taxonomy" id="1849021"/>
    <lineage>
        <taxon>Bacteria</taxon>
        <taxon>Pseudomonadati</taxon>
        <taxon>Pseudomonadota</taxon>
        <taxon>Alphaproteobacteria</taxon>
        <taxon>Sphingomonadales</taxon>
        <taxon>Erythrobacteraceae</taxon>
        <taxon>Allopontixanthobacter</taxon>
    </lineage>
</organism>
<dbReference type="PROSITE" id="PS50112">
    <property type="entry name" value="PAS"/>
    <property type="match status" value="1"/>
</dbReference>
<dbReference type="SUPFAM" id="SSF55874">
    <property type="entry name" value="ATPase domain of HSP90 chaperone/DNA topoisomerase II/histidine kinase"/>
    <property type="match status" value="1"/>
</dbReference>
<dbReference type="CDD" id="cd00088">
    <property type="entry name" value="HPT"/>
    <property type="match status" value="1"/>
</dbReference>
<dbReference type="Pfam" id="PF00512">
    <property type="entry name" value="HisKA"/>
    <property type="match status" value="1"/>
</dbReference>
<dbReference type="InterPro" id="IPR000014">
    <property type="entry name" value="PAS"/>
</dbReference>
<feature type="modified residue" description="4-aspartylphosphate" evidence="17">
    <location>
        <position position="777"/>
    </location>
</feature>
<feature type="domain" description="HPt" evidence="22">
    <location>
        <begin position="871"/>
        <end position="956"/>
    </location>
</feature>
<evidence type="ECO:0000256" key="8">
    <source>
        <dbReference type="ARBA" id="ARBA00022741"/>
    </source>
</evidence>
<dbReference type="SUPFAM" id="SSF47226">
    <property type="entry name" value="Histidine-containing phosphotransfer domain, HPT domain"/>
    <property type="match status" value="1"/>
</dbReference>
<evidence type="ECO:0000256" key="3">
    <source>
        <dbReference type="ARBA" id="ARBA00012438"/>
    </source>
</evidence>
<protein>
    <recommendedName>
        <fullName evidence="15">Sensory/regulatory protein RpfC</fullName>
        <ecNumber evidence="3">2.7.13.3</ecNumber>
    </recommendedName>
</protein>
<dbReference type="InterPro" id="IPR005467">
    <property type="entry name" value="His_kinase_dom"/>
</dbReference>
<evidence type="ECO:0000256" key="1">
    <source>
        <dbReference type="ARBA" id="ARBA00000085"/>
    </source>
</evidence>
<dbReference type="PRINTS" id="PR00344">
    <property type="entry name" value="BCTRLSENSOR"/>
</dbReference>
<dbReference type="InterPro" id="IPR013656">
    <property type="entry name" value="PAS_4"/>
</dbReference>
<dbReference type="InterPro" id="IPR011006">
    <property type="entry name" value="CheY-like_superfamily"/>
</dbReference>
<dbReference type="SMART" id="SM00388">
    <property type="entry name" value="HisKA"/>
    <property type="match status" value="1"/>
</dbReference>
<keyword evidence="6" id="KW-0808">Transferase</keyword>
<proteinExistence type="predicted"/>
<dbReference type="AlphaFoldDB" id="A0A6L7GD91"/>
<dbReference type="InterPro" id="IPR036097">
    <property type="entry name" value="HisK_dim/P_sf"/>
</dbReference>
<keyword evidence="8" id="KW-0547">Nucleotide-binding</keyword>
<feature type="transmembrane region" description="Helical" evidence="18">
    <location>
        <begin position="269"/>
        <end position="288"/>
    </location>
</feature>
<keyword evidence="7 18" id="KW-0812">Transmembrane</keyword>
<sequence length="956" mass="103541">MRGNLTITDATGNRPASALEKMRQGADQFPNAELLRLTGWRLAVLLLSAFAGFTLLAYGGLAMTKGEGSFAAVWMPNAIAISLMVHFRSRSEKFIYPALFAGSFAGNILAGSSLFMSGAVSLANVLEIGVALVLLRKMSRVPPDMERVVDLARFVFLAAIIAPLGSAAMATAALLASGNGSWEAFAGWYVADAMGIMLIAPPLLVIIGTLRGHYPVVRRHRLEWLAIMGGGFFATLAIFWQSEYPILFLTAPVLVLHAFRLGSFGTALALAQVAITASAMTAAGHGPINLVSGPINEQLIILQVFLVSGFVMSLPVAAAVAHQYRTMRQLRMRKQQFRMLAKNVSDAVLQYDMNGVCTYASPSVKSVLNLPQEHFVGNRANAQVHPDAQAEITEIQRRLLSGETTKERFTYRRLLDDEKGEAVYIEADCVRSSIDPEDADDEHAIFVSCRNVTVRVELERNLVRARKHAENAATAKSQFLANMSHEIRTPMNGVLGFTELLLASDLTPRQRHHAQLIDESGKSMMRLLNDILDLSKVEAGQTQVTQEYVPLAHLLQSCAMLHSANAIQKGLQIKLDLDPALPQAIVSDGLRLRQIVLNLIGNAVKFTDAGTITLRAAVSGQNMLIGVEDTGIGIPSNRVDSIFNPFEQADNATSRKYGGTGLGLTISRQMAQLLGGSLSVSSVEGSGSCFMLELPLRLPSKEAAIPTATPARPEDKRLRRSARILLAEDHDINRILVTTMLERCGQQVETAENGEVAFAAIKAARAQGKPFDLVLMDIQMPLCDGYAATRAIRSAGISASELPIVALTANVYDEDKRAVIDAGMQAHLSKPLVLDDLMQTLRRWLPQQEDTAPAPLAPAARSQPAGTMQHSPALLAKWQARRKEALDAVSHALRQNLLEGTDAEELARIVHKLAGTAGMFGEENLGSKALAFERALKAQGASEDRERLAEELLRAA</sequence>
<feature type="transmembrane region" description="Helical" evidence="18">
    <location>
        <begin position="188"/>
        <end position="210"/>
    </location>
</feature>
<dbReference type="CDD" id="cd00130">
    <property type="entry name" value="PAS"/>
    <property type="match status" value="1"/>
</dbReference>
<dbReference type="SUPFAM" id="SSF52172">
    <property type="entry name" value="CheY-like"/>
    <property type="match status" value="1"/>
</dbReference>
<dbReference type="FunFam" id="1.10.287.130:FF:000002">
    <property type="entry name" value="Two-component osmosensing histidine kinase"/>
    <property type="match status" value="1"/>
</dbReference>
<comment type="subcellular location">
    <subcellularLocation>
        <location evidence="2">Cell membrane</location>
        <topology evidence="2">Multi-pass membrane protein</topology>
    </subcellularLocation>
</comment>
<evidence type="ECO:0000259" key="19">
    <source>
        <dbReference type="PROSITE" id="PS50109"/>
    </source>
</evidence>
<dbReference type="PROSITE" id="PS50109">
    <property type="entry name" value="HIS_KIN"/>
    <property type="match status" value="1"/>
</dbReference>
<evidence type="ECO:0000259" key="20">
    <source>
        <dbReference type="PROSITE" id="PS50110"/>
    </source>
</evidence>
<dbReference type="InterPro" id="IPR004358">
    <property type="entry name" value="Sig_transdc_His_kin-like_C"/>
</dbReference>
<dbReference type="PANTHER" id="PTHR45339">
    <property type="entry name" value="HYBRID SIGNAL TRANSDUCTION HISTIDINE KINASE J"/>
    <property type="match status" value="1"/>
</dbReference>
<dbReference type="Proteomes" id="UP000473531">
    <property type="component" value="Unassembled WGS sequence"/>
</dbReference>
<keyword evidence="24" id="KW-1185">Reference proteome</keyword>
<feature type="modified residue" description="Phosphohistidine" evidence="16">
    <location>
        <position position="911"/>
    </location>
</feature>
<dbReference type="Gene3D" id="1.10.287.130">
    <property type="match status" value="1"/>
</dbReference>
<keyword evidence="10" id="KW-0067">ATP-binding</keyword>
<reference evidence="23 24" key="1">
    <citation type="submission" date="2019-12" db="EMBL/GenBank/DDBJ databases">
        <title>Genomic-based taxomic classification of the family Erythrobacteraceae.</title>
        <authorList>
            <person name="Xu L."/>
        </authorList>
    </citation>
    <scope>NUCLEOTIDE SEQUENCE [LARGE SCALE GENOMIC DNA]</scope>
    <source>
        <strain evidence="23 24">KCTC 52259</strain>
    </source>
</reference>
<dbReference type="CDD" id="cd16922">
    <property type="entry name" value="HATPase_EvgS-ArcB-TorS-like"/>
    <property type="match status" value="1"/>
</dbReference>
<dbReference type="Gene3D" id="1.20.120.160">
    <property type="entry name" value="HPT domain"/>
    <property type="match status" value="1"/>
</dbReference>
<dbReference type="SUPFAM" id="SSF47384">
    <property type="entry name" value="Homodimeric domain of signal transducing histidine kinase"/>
    <property type="match status" value="1"/>
</dbReference>
<dbReference type="SMART" id="SM00091">
    <property type="entry name" value="PAS"/>
    <property type="match status" value="1"/>
</dbReference>
<keyword evidence="12" id="KW-0902">Two-component regulatory system</keyword>
<evidence type="ECO:0000256" key="12">
    <source>
        <dbReference type="ARBA" id="ARBA00023012"/>
    </source>
</evidence>
<dbReference type="Pfam" id="PF00072">
    <property type="entry name" value="Response_reg"/>
    <property type="match status" value="1"/>
</dbReference>
<accession>A0A6L7GD91</accession>
<dbReference type="SUPFAM" id="SSF55785">
    <property type="entry name" value="PYP-like sensor domain (PAS domain)"/>
    <property type="match status" value="1"/>
</dbReference>
<name>A0A6L7GD91_9SPHN</name>
<feature type="transmembrane region" description="Helical" evidence="18">
    <location>
        <begin position="155"/>
        <end position="176"/>
    </location>
</feature>
<dbReference type="EC" id="2.7.13.3" evidence="3"/>
<keyword evidence="13 18" id="KW-0472">Membrane</keyword>
<gene>
    <name evidence="23" type="ORF">GRI44_00055</name>
</gene>
<feature type="domain" description="Response regulatory" evidence="20">
    <location>
        <begin position="723"/>
        <end position="845"/>
    </location>
</feature>
<evidence type="ECO:0000256" key="16">
    <source>
        <dbReference type="PROSITE-ProRule" id="PRU00110"/>
    </source>
</evidence>
<dbReference type="SMART" id="SM00387">
    <property type="entry name" value="HATPase_c"/>
    <property type="match status" value="1"/>
</dbReference>
<dbReference type="Pfam" id="PF01627">
    <property type="entry name" value="Hpt"/>
    <property type="match status" value="1"/>
</dbReference>
<evidence type="ECO:0000313" key="24">
    <source>
        <dbReference type="Proteomes" id="UP000473531"/>
    </source>
</evidence>
<evidence type="ECO:0000256" key="13">
    <source>
        <dbReference type="ARBA" id="ARBA00023136"/>
    </source>
</evidence>
<dbReference type="InterPro" id="IPR035965">
    <property type="entry name" value="PAS-like_dom_sf"/>
</dbReference>
<dbReference type="InterPro" id="IPR003661">
    <property type="entry name" value="HisK_dim/P_dom"/>
</dbReference>
<evidence type="ECO:0000256" key="7">
    <source>
        <dbReference type="ARBA" id="ARBA00022692"/>
    </source>
</evidence>
<evidence type="ECO:0000256" key="17">
    <source>
        <dbReference type="PROSITE-ProRule" id="PRU00169"/>
    </source>
</evidence>
<dbReference type="Gene3D" id="3.30.565.10">
    <property type="entry name" value="Histidine kinase-like ATPase, C-terminal domain"/>
    <property type="match status" value="1"/>
</dbReference>
<dbReference type="CDD" id="cd17546">
    <property type="entry name" value="REC_hyHK_CKI1_RcsC-like"/>
    <property type="match status" value="1"/>
</dbReference>
<evidence type="ECO:0000259" key="21">
    <source>
        <dbReference type="PROSITE" id="PS50112"/>
    </source>
</evidence>
<evidence type="ECO:0000256" key="5">
    <source>
        <dbReference type="ARBA" id="ARBA00022553"/>
    </source>
</evidence>
<feature type="transmembrane region" description="Helical" evidence="18">
    <location>
        <begin position="94"/>
        <end position="110"/>
    </location>
</feature>
<dbReference type="SMART" id="SM00448">
    <property type="entry name" value="REC"/>
    <property type="match status" value="1"/>
</dbReference>
<dbReference type="InterPro" id="IPR008207">
    <property type="entry name" value="Sig_transdc_His_kin_Hpt_dom"/>
</dbReference>
<evidence type="ECO:0000259" key="22">
    <source>
        <dbReference type="PROSITE" id="PS50894"/>
    </source>
</evidence>
<keyword evidence="9" id="KW-0418">Kinase</keyword>
<feature type="transmembrane region" description="Helical" evidence="18">
    <location>
        <begin position="300"/>
        <end position="324"/>
    </location>
</feature>
<evidence type="ECO:0000313" key="23">
    <source>
        <dbReference type="EMBL" id="MXP13164.1"/>
    </source>
</evidence>
<dbReference type="GO" id="GO:0000155">
    <property type="term" value="F:phosphorelay sensor kinase activity"/>
    <property type="evidence" value="ECO:0007669"/>
    <property type="project" value="InterPro"/>
</dbReference>
<feature type="transmembrane region" description="Helical" evidence="18">
    <location>
        <begin position="222"/>
        <end position="240"/>
    </location>
</feature>
<evidence type="ECO:0000256" key="14">
    <source>
        <dbReference type="ARBA" id="ARBA00064003"/>
    </source>
</evidence>
<dbReference type="OrthoDB" id="9801651at2"/>
<evidence type="ECO:0000256" key="4">
    <source>
        <dbReference type="ARBA" id="ARBA00022475"/>
    </source>
</evidence>
<dbReference type="FunFam" id="3.30.565.10:FF:000010">
    <property type="entry name" value="Sensor histidine kinase RcsC"/>
    <property type="match status" value="1"/>
</dbReference>
<evidence type="ECO:0000256" key="10">
    <source>
        <dbReference type="ARBA" id="ARBA00022840"/>
    </source>
</evidence>
<comment type="subunit">
    <text evidence="14">At low DSF concentrations, interacts with RpfF.</text>
</comment>
<dbReference type="RefSeq" id="WP_160599294.1">
    <property type="nucleotide sequence ID" value="NZ_WTYU01000001.1"/>
</dbReference>
<dbReference type="EMBL" id="WTYU01000001">
    <property type="protein sequence ID" value="MXP13164.1"/>
    <property type="molecule type" value="Genomic_DNA"/>
</dbReference>
<feature type="domain" description="PAS" evidence="21">
    <location>
        <begin position="333"/>
        <end position="403"/>
    </location>
</feature>
<keyword evidence="11 18" id="KW-1133">Transmembrane helix</keyword>
<evidence type="ECO:0000256" key="11">
    <source>
        <dbReference type="ARBA" id="ARBA00022989"/>
    </source>
</evidence>
<dbReference type="InterPro" id="IPR036890">
    <property type="entry name" value="HATPase_C_sf"/>
</dbReference>
<comment type="catalytic activity">
    <reaction evidence="1">
        <text>ATP + protein L-histidine = ADP + protein N-phospho-L-histidine.</text>
        <dbReference type="EC" id="2.7.13.3"/>
    </reaction>
</comment>
<dbReference type="InterPro" id="IPR007895">
    <property type="entry name" value="MASE1"/>
</dbReference>
<keyword evidence="4" id="KW-1003">Cell membrane</keyword>
<feature type="domain" description="Histidine kinase" evidence="19">
    <location>
        <begin position="482"/>
        <end position="698"/>
    </location>
</feature>
<comment type="caution">
    <text evidence="23">The sequence shown here is derived from an EMBL/GenBank/DDBJ whole genome shotgun (WGS) entry which is preliminary data.</text>
</comment>
<dbReference type="Gene3D" id="3.30.450.20">
    <property type="entry name" value="PAS domain"/>
    <property type="match status" value="1"/>
</dbReference>
<dbReference type="InterPro" id="IPR001789">
    <property type="entry name" value="Sig_transdc_resp-reg_receiver"/>
</dbReference>
<dbReference type="GO" id="GO:0005886">
    <property type="term" value="C:plasma membrane"/>
    <property type="evidence" value="ECO:0007669"/>
    <property type="project" value="UniProtKB-SubCell"/>
</dbReference>
<dbReference type="PROSITE" id="PS50110">
    <property type="entry name" value="RESPONSE_REGULATORY"/>
    <property type="match status" value="1"/>
</dbReference>
<evidence type="ECO:0000256" key="2">
    <source>
        <dbReference type="ARBA" id="ARBA00004651"/>
    </source>
</evidence>
<dbReference type="Gene3D" id="3.40.50.2300">
    <property type="match status" value="1"/>
</dbReference>
<dbReference type="Pfam" id="PF08448">
    <property type="entry name" value="PAS_4"/>
    <property type="match status" value="1"/>
</dbReference>
<feature type="transmembrane region" description="Helical" evidence="18">
    <location>
        <begin position="42"/>
        <end position="63"/>
    </location>
</feature>
<dbReference type="PROSITE" id="PS50894">
    <property type="entry name" value="HPT"/>
    <property type="match status" value="1"/>
</dbReference>
<feature type="transmembrane region" description="Helical" evidence="18">
    <location>
        <begin position="116"/>
        <end position="135"/>
    </location>
</feature>
<evidence type="ECO:0000256" key="18">
    <source>
        <dbReference type="SAM" id="Phobius"/>
    </source>
</evidence>